<accession>B4I0F5</accession>
<feature type="transmembrane region" description="Helical" evidence="1">
    <location>
        <begin position="35"/>
        <end position="53"/>
    </location>
</feature>
<dbReference type="OrthoDB" id="7882700at2759"/>
<keyword evidence="1" id="KW-0812">Transmembrane</keyword>
<dbReference type="Pfam" id="PF16089">
    <property type="entry name" value="DUF4818"/>
    <property type="match status" value="1"/>
</dbReference>
<dbReference type="EMBL" id="CH480819">
    <property type="protein sequence ID" value="EDW52986.1"/>
    <property type="molecule type" value="Genomic_DNA"/>
</dbReference>
<reference evidence="2 3" key="1">
    <citation type="journal article" date="2007" name="Nature">
        <title>Evolution of genes and genomes on the Drosophila phylogeny.</title>
        <authorList>
            <consortium name="Drosophila 12 Genomes Consortium"/>
            <person name="Clark A.G."/>
            <person name="Eisen M.B."/>
            <person name="Smith D.R."/>
            <person name="Bergman C.M."/>
            <person name="Oliver B."/>
            <person name="Markow T.A."/>
            <person name="Kaufman T.C."/>
            <person name="Kellis M."/>
            <person name="Gelbart W."/>
            <person name="Iyer V.N."/>
            <person name="Pollard D.A."/>
            <person name="Sackton T.B."/>
            <person name="Larracuente A.M."/>
            <person name="Singh N.D."/>
            <person name="Abad J.P."/>
            <person name="Abt D.N."/>
            <person name="Adryan B."/>
            <person name="Aguade M."/>
            <person name="Akashi H."/>
            <person name="Anderson W.W."/>
            <person name="Aquadro C.F."/>
            <person name="Ardell D.H."/>
            <person name="Arguello R."/>
            <person name="Artieri C.G."/>
            <person name="Barbash D.A."/>
            <person name="Barker D."/>
            <person name="Barsanti P."/>
            <person name="Batterham P."/>
            <person name="Batzoglou S."/>
            <person name="Begun D."/>
            <person name="Bhutkar A."/>
            <person name="Blanco E."/>
            <person name="Bosak S.A."/>
            <person name="Bradley R.K."/>
            <person name="Brand A.D."/>
            <person name="Brent M.R."/>
            <person name="Brooks A.N."/>
            <person name="Brown R.H."/>
            <person name="Butlin R.K."/>
            <person name="Caggese C."/>
            <person name="Calvi B.R."/>
            <person name="Bernardo de Carvalho A."/>
            <person name="Caspi A."/>
            <person name="Castrezana S."/>
            <person name="Celniker S.E."/>
            <person name="Chang J.L."/>
            <person name="Chapple C."/>
            <person name="Chatterji S."/>
            <person name="Chinwalla A."/>
            <person name="Civetta A."/>
            <person name="Clifton S.W."/>
            <person name="Comeron J.M."/>
            <person name="Costello J.C."/>
            <person name="Coyne J.A."/>
            <person name="Daub J."/>
            <person name="David R.G."/>
            <person name="Delcher A.L."/>
            <person name="Delehaunty K."/>
            <person name="Do C.B."/>
            <person name="Ebling H."/>
            <person name="Edwards K."/>
            <person name="Eickbush T."/>
            <person name="Evans J.D."/>
            <person name="Filipski A."/>
            <person name="Findeiss S."/>
            <person name="Freyhult E."/>
            <person name="Fulton L."/>
            <person name="Fulton R."/>
            <person name="Garcia A.C."/>
            <person name="Gardiner A."/>
            <person name="Garfield D.A."/>
            <person name="Garvin B.E."/>
            <person name="Gibson G."/>
            <person name="Gilbert D."/>
            <person name="Gnerre S."/>
            <person name="Godfrey J."/>
            <person name="Good R."/>
            <person name="Gotea V."/>
            <person name="Gravely B."/>
            <person name="Greenberg A.J."/>
            <person name="Griffiths-Jones S."/>
            <person name="Gross S."/>
            <person name="Guigo R."/>
            <person name="Gustafson E.A."/>
            <person name="Haerty W."/>
            <person name="Hahn M.W."/>
            <person name="Halligan D.L."/>
            <person name="Halpern A.L."/>
            <person name="Halter G.M."/>
            <person name="Han M.V."/>
            <person name="Heger A."/>
            <person name="Hillier L."/>
            <person name="Hinrichs A.S."/>
            <person name="Holmes I."/>
            <person name="Hoskins R.A."/>
            <person name="Hubisz M.J."/>
            <person name="Hultmark D."/>
            <person name="Huntley M.A."/>
            <person name="Jaffe D.B."/>
            <person name="Jagadeeshan S."/>
            <person name="Jeck W.R."/>
            <person name="Johnson J."/>
            <person name="Jones C.D."/>
            <person name="Jordan W.C."/>
            <person name="Karpen G.H."/>
            <person name="Kataoka E."/>
            <person name="Keightley P.D."/>
            <person name="Kheradpour P."/>
            <person name="Kirkness E.F."/>
            <person name="Koerich L.B."/>
            <person name="Kristiansen K."/>
            <person name="Kudrna D."/>
            <person name="Kulathinal R.J."/>
            <person name="Kumar S."/>
            <person name="Kwok R."/>
            <person name="Lander E."/>
            <person name="Langley C.H."/>
            <person name="Lapoint R."/>
            <person name="Lazzaro B.P."/>
            <person name="Lee S.J."/>
            <person name="Levesque L."/>
            <person name="Li R."/>
            <person name="Lin C.F."/>
            <person name="Lin M.F."/>
            <person name="Lindblad-Toh K."/>
            <person name="Llopart A."/>
            <person name="Long M."/>
            <person name="Low L."/>
            <person name="Lozovsky E."/>
            <person name="Lu J."/>
            <person name="Luo M."/>
            <person name="Machado C.A."/>
            <person name="Makalowski W."/>
            <person name="Marzo M."/>
            <person name="Matsuda M."/>
            <person name="Matzkin L."/>
            <person name="McAllister B."/>
            <person name="McBride C.S."/>
            <person name="McKernan B."/>
            <person name="McKernan K."/>
            <person name="Mendez-Lago M."/>
            <person name="Minx P."/>
            <person name="Mollenhauer M.U."/>
            <person name="Montooth K."/>
            <person name="Mount S.M."/>
            <person name="Mu X."/>
            <person name="Myers E."/>
            <person name="Negre B."/>
            <person name="Newfeld S."/>
            <person name="Nielsen R."/>
            <person name="Noor M.A."/>
            <person name="O'Grady P."/>
            <person name="Pachter L."/>
            <person name="Papaceit M."/>
            <person name="Parisi M.J."/>
            <person name="Parisi M."/>
            <person name="Parts L."/>
            <person name="Pedersen J.S."/>
            <person name="Pesole G."/>
            <person name="Phillippy A.M."/>
            <person name="Ponting C.P."/>
            <person name="Pop M."/>
            <person name="Porcelli D."/>
            <person name="Powell J.R."/>
            <person name="Prohaska S."/>
            <person name="Pruitt K."/>
            <person name="Puig M."/>
            <person name="Quesneville H."/>
            <person name="Ram K.R."/>
            <person name="Rand D."/>
            <person name="Rasmussen M.D."/>
            <person name="Reed L.K."/>
            <person name="Reenan R."/>
            <person name="Reily A."/>
            <person name="Remington K.A."/>
            <person name="Rieger T.T."/>
            <person name="Ritchie M.G."/>
            <person name="Robin C."/>
            <person name="Rogers Y.H."/>
            <person name="Rohde C."/>
            <person name="Rozas J."/>
            <person name="Rubenfield M.J."/>
            <person name="Ruiz A."/>
            <person name="Russo S."/>
            <person name="Salzberg S.L."/>
            <person name="Sanchez-Gracia A."/>
            <person name="Saranga D.J."/>
            <person name="Sato H."/>
            <person name="Schaeffer S.W."/>
            <person name="Schatz M.C."/>
            <person name="Schlenke T."/>
            <person name="Schwartz R."/>
            <person name="Segarra C."/>
            <person name="Singh R.S."/>
            <person name="Sirot L."/>
            <person name="Sirota M."/>
            <person name="Sisneros N.B."/>
            <person name="Smith C.D."/>
            <person name="Smith T.F."/>
            <person name="Spieth J."/>
            <person name="Stage D.E."/>
            <person name="Stark A."/>
            <person name="Stephan W."/>
            <person name="Strausberg R.L."/>
            <person name="Strempel S."/>
            <person name="Sturgill D."/>
            <person name="Sutton G."/>
            <person name="Sutton G.G."/>
            <person name="Tao W."/>
            <person name="Teichmann S."/>
            <person name="Tobari Y.N."/>
            <person name="Tomimura Y."/>
            <person name="Tsolas J.M."/>
            <person name="Valente V.L."/>
            <person name="Venter E."/>
            <person name="Venter J.C."/>
            <person name="Vicario S."/>
            <person name="Vieira F.G."/>
            <person name="Vilella A.J."/>
            <person name="Villasante A."/>
            <person name="Walenz B."/>
            <person name="Wang J."/>
            <person name="Wasserman M."/>
            <person name="Watts T."/>
            <person name="Wilson D."/>
            <person name="Wilson R.K."/>
            <person name="Wing R.A."/>
            <person name="Wolfner M.F."/>
            <person name="Wong A."/>
            <person name="Wong G.K."/>
            <person name="Wu C.I."/>
            <person name="Wu G."/>
            <person name="Yamamoto D."/>
            <person name="Yang H.P."/>
            <person name="Yang S.P."/>
            <person name="Yorke J.A."/>
            <person name="Yoshida K."/>
            <person name="Zdobnov E."/>
            <person name="Zhang P."/>
            <person name="Zhang Y."/>
            <person name="Zimin A.V."/>
            <person name="Baldwin J."/>
            <person name="Abdouelleil A."/>
            <person name="Abdulkadir J."/>
            <person name="Abebe A."/>
            <person name="Abera B."/>
            <person name="Abreu J."/>
            <person name="Acer S.C."/>
            <person name="Aftuck L."/>
            <person name="Alexander A."/>
            <person name="An P."/>
            <person name="Anderson E."/>
            <person name="Anderson S."/>
            <person name="Arachi H."/>
            <person name="Azer M."/>
            <person name="Bachantsang P."/>
            <person name="Barry A."/>
            <person name="Bayul T."/>
            <person name="Berlin A."/>
            <person name="Bessette D."/>
            <person name="Bloom T."/>
            <person name="Blye J."/>
            <person name="Boguslavskiy L."/>
            <person name="Bonnet C."/>
            <person name="Boukhgalter B."/>
            <person name="Bourzgui I."/>
            <person name="Brown A."/>
            <person name="Cahill P."/>
            <person name="Channer S."/>
            <person name="Cheshatsang Y."/>
            <person name="Chuda L."/>
            <person name="Citroen M."/>
            <person name="Collymore A."/>
            <person name="Cooke P."/>
            <person name="Costello M."/>
            <person name="D'Aco K."/>
            <person name="Daza R."/>
            <person name="De Haan G."/>
            <person name="DeGray S."/>
            <person name="DeMaso C."/>
            <person name="Dhargay N."/>
            <person name="Dooley K."/>
            <person name="Dooley E."/>
            <person name="Doricent M."/>
            <person name="Dorje P."/>
            <person name="Dorjee K."/>
            <person name="Dupes A."/>
            <person name="Elong R."/>
            <person name="Falk J."/>
            <person name="Farina A."/>
            <person name="Faro S."/>
            <person name="Ferguson D."/>
            <person name="Fisher S."/>
            <person name="Foley C.D."/>
            <person name="Franke A."/>
            <person name="Friedrich D."/>
            <person name="Gadbois L."/>
            <person name="Gearin G."/>
            <person name="Gearin C.R."/>
            <person name="Giannoukos G."/>
            <person name="Goode T."/>
            <person name="Graham J."/>
            <person name="Grandbois E."/>
            <person name="Grewal S."/>
            <person name="Gyaltsen K."/>
            <person name="Hafez N."/>
            <person name="Hagos B."/>
            <person name="Hall J."/>
            <person name="Henson C."/>
            <person name="Hollinger A."/>
            <person name="Honan T."/>
            <person name="Huard M.D."/>
            <person name="Hughes L."/>
            <person name="Hurhula B."/>
            <person name="Husby M.E."/>
            <person name="Kamat A."/>
            <person name="Kanga B."/>
            <person name="Kashin S."/>
            <person name="Khazanovich D."/>
            <person name="Kisner P."/>
            <person name="Lance K."/>
            <person name="Lara M."/>
            <person name="Lee W."/>
            <person name="Lennon N."/>
            <person name="Letendre F."/>
            <person name="LeVine R."/>
            <person name="Lipovsky A."/>
            <person name="Liu X."/>
            <person name="Liu J."/>
            <person name="Liu S."/>
            <person name="Lokyitsang T."/>
            <person name="Lokyitsang Y."/>
            <person name="Lubonja R."/>
            <person name="Lui A."/>
            <person name="MacDonald P."/>
            <person name="Magnisalis V."/>
            <person name="Maru K."/>
            <person name="Matthews C."/>
            <person name="McCusker W."/>
            <person name="McDonough S."/>
            <person name="Mehta T."/>
            <person name="Meldrim J."/>
            <person name="Meneus L."/>
            <person name="Mihai O."/>
            <person name="Mihalev A."/>
            <person name="Mihova T."/>
            <person name="Mittelman R."/>
            <person name="Mlenga V."/>
            <person name="Montmayeur A."/>
            <person name="Mulrain L."/>
            <person name="Navidi A."/>
            <person name="Naylor J."/>
            <person name="Negash T."/>
            <person name="Nguyen T."/>
            <person name="Nguyen N."/>
            <person name="Nicol R."/>
            <person name="Norbu C."/>
            <person name="Norbu N."/>
            <person name="Novod N."/>
            <person name="O'Neill B."/>
            <person name="Osman S."/>
            <person name="Markiewicz E."/>
            <person name="Oyono O.L."/>
            <person name="Patti C."/>
            <person name="Phunkhang P."/>
            <person name="Pierre F."/>
            <person name="Priest M."/>
            <person name="Raghuraman S."/>
            <person name="Rege F."/>
            <person name="Reyes R."/>
            <person name="Rise C."/>
            <person name="Rogov P."/>
            <person name="Ross K."/>
            <person name="Ryan E."/>
            <person name="Settipalli S."/>
            <person name="Shea T."/>
            <person name="Sherpa N."/>
            <person name="Shi L."/>
            <person name="Shih D."/>
            <person name="Sparrow T."/>
            <person name="Spaulding J."/>
            <person name="Stalker J."/>
            <person name="Stange-Thomann N."/>
            <person name="Stavropoulos S."/>
            <person name="Stone C."/>
            <person name="Strader C."/>
            <person name="Tesfaye S."/>
            <person name="Thomson T."/>
            <person name="Thoulutsang Y."/>
            <person name="Thoulutsang D."/>
            <person name="Topham K."/>
            <person name="Topping I."/>
            <person name="Tsamla T."/>
            <person name="Vassiliev H."/>
            <person name="Vo A."/>
            <person name="Wangchuk T."/>
            <person name="Wangdi T."/>
            <person name="Weiand M."/>
            <person name="Wilkinson J."/>
            <person name="Wilson A."/>
            <person name="Yadav S."/>
            <person name="Young G."/>
            <person name="Yu Q."/>
            <person name="Zembek L."/>
            <person name="Zhong D."/>
            <person name="Zimmer A."/>
            <person name="Zwirko Z."/>
            <person name="Jaffe D.B."/>
            <person name="Alvarez P."/>
            <person name="Brockman W."/>
            <person name="Butler J."/>
            <person name="Chin C."/>
            <person name="Gnerre S."/>
            <person name="Grabherr M."/>
            <person name="Kleber M."/>
            <person name="Mauceli E."/>
            <person name="MacCallum I."/>
        </authorList>
    </citation>
    <scope>NUCLEOTIDE SEQUENCE [LARGE SCALE GENOMIC DNA]</scope>
    <source>
        <strain evidence="3">Rob3c / Tucson 14021-0248.25</strain>
    </source>
</reference>
<dbReference type="AlphaFoldDB" id="B4I0F5"/>
<organism evidence="3">
    <name type="scientific">Drosophila sechellia</name>
    <name type="common">Fruit fly</name>
    <dbReference type="NCBI Taxonomy" id="7238"/>
    <lineage>
        <taxon>Eukaryota</taxon>
        <taxon>Metazoa</taxon>
        <taxon>Ecdysozoa</taxon>
        <taxon>Arthropoda</taxon>
        <taxon>Hexapoda</taxon>
        <taxon>Insecta</taxon>
        <taxon>Pterygota</taxon>
        <taxon>Neoptera</taxon>
        <taxon>Endopterygota</taxon>
        <taxon>Diptera</taxon>
        <taxon>Brachycera</taxon>
        <taxon>Muscomorpha</taxon>
        <taxon>Ephydroidea</taxon>
        <taxon>Drosophilidae</taxon>
        <taxon>Drosophila</taxon>
        <taxon>Sophophora</taxon>
    </lineage>
</organism>
<dbReference type="InterPro" id="IPR032145">
    <property type="entry name" value="DUF4818"/>
</dbReference>
<protein>
    <submittedName>
        <fullName evidence="2">GM12599</fullName>
    </submittedName>
</protein>
<dbReference type="OMA" id="LIWDNCF"/>
<evidence type="ECO:0000256" key="1">
    <source>
        <dbReference type="SAM" id="Phobius"/>
    </source>
</evidence>
<keyword evidence="1" id="KW-1133">Transmembrane helix</keyword>
<proteinExistence type="predicted"/>
<evidence type="ECO:0000313" key="2">
    <source>
        <dbReference type="EMBL" id="EDW52986.1"/>
    </source>
</evidence>
<name>B4I0F5_DROSE</name>
<dbReference type="KEGG" id="dse:6612317"/>
<dbReference type="HOGENOM" id="CLU_117336_0_0_1"/>
<keyword evidence="1" id="KW-0472">Membrane</keyword>
<evidence type="ECO:0000313" key="3">
    <source>
        <dbReference type="Proteomes" id="UP000001292"/>
    </source>
</evidence>
<feature type="transmembrane region" description="Helical" evidence="1">
    <location>
        <begin position="115"/>
        <end position="133"/>
    </location>
</feature>
<gene>
    <name evidence="2" type="primary">Dsec\GM12599</name>
    <name evidence="2" type="ORF">Dsec_GM12599</name>
</gene>
<dbReference type="PhylomeDB" id="B4I0F5"/>
<sequence>MTNLKCVFLAGLLHVIKFLALYSRSSNAPAPKLPSLIVGLAAMDLIWGNYFVPRLLQNSPAVIKRIYEVIVSYQLLGFVNVIWKSVDNMCVVLLRIFIIGTGHVSESNYENYESYWVGIVTVPLSLLILAFAGQTTGHFPVLRREEVMVQLHCKEALRYINRHPTKKLRRIVPILREHRDRERRQHRQ</sequence>
<dbReference type="Proteomes" id="UP000001292">
    <property type="component" value="Unassembled WGS sequence"/>
</dbReference>
<keyword evidence="3" id="KW-1185">Reference proteome</keyword>